<dbReference type="GO" id="GO:0008270">
    <property type="term" value="F:zinc ion binding"/>
    <property type="evidence" value="ECO:0007669"/>
    <property type="project" value="InterPro"/>
</dbReference>
<dbReference type="Gene3D" id="4.10.240.10">
    <property type="entry name" value="Zn(2)-C6 fungal-type DNA-binding domain"/>
    <property type="match status" value="1"/>
</dbReference>
<keyword evidence="7" id="KW-0539">Nucleus</keyword>
<feature type="compositionally biased region" description="Polar residues" evidence="8">
    <location>
        <begin position="111"/>
        <end position="126"/>
    </location>
</feature>
<gene>
    <name evidence="10" type="ORF">BCR34DRAFT_573487</name>
</gene>
<dbReference type="InterPro" id="IPR051615">
    <property type="entry name" value="Transcr_Regulatory_Elem"/>
</dbReference>
<feature type="compositionally biased region" description="Polar residues" evidence="8">
    <location>
        <begin position="80"/>
        <end position="93"/>
    </location>
</feature>
<dbReference type="STRING" id="1231657.A0A1Y1YZJ6"/>
<feature type="domain" description="Zn(2)-C6 fungal-type" evidence="9">
    <location>
        <begin position="35"/>
        <end position="65"/>
    </location>
</feature>
<keyword evidence="6" id="KW-0804">Transcription</keyword>
<dbReference type="Pfam" id="PF00172">
    <property type="entry name" value="Zn_clus"/>
    <property type="match status" value="1"/>
</dbReference>
<feature type="region of interest" description="Disordered" evidence="8">
    <location>
        <begin position="74"/>
        <end position="127"/>
    </location>
</feature>
<evidence type="ECO:0000256" key="1">
    <source>
        <dbReference type="ARBA" id="ARBA00004123"/>
    </source>
</evidence>
<comment type="subcellular location">
    <subcellularLocation>
        <location evidence="1">Nucleus</location>
    </subcellularLocation>
</comment>
<protein>
    <recommendedName>
        <fullName evidence="9">Zn(2)-C6 fungal-type domain-containing protein</fullName>
    </recommendedName>
</protein>
<dbReference type="GO" id="GO:0003677">
    <property type="term" value="F:DNA binding"/>
    <property type="evidence" value="ECO:0007669"/>
    <property type="project" value="UniProtKB-KW"/>
</dbReference>
<dbReference type="AlphaFoldDB" id="A0A1Y1YZJ6"/>
<dbReference type="InterPro" id="IPR036864">
    <property type="entry name" value="Zn2-C6_fun-type_DNA-bd_sf"/>
</dbReference>
<dbReference type="Proteomes" id="UP000193144">
    <property type="component" value="Unassembled WGS sequence"/>
</dbReference>
<dbReference type="PANTHER" id="PTHR31313:SF81">
    <property type="entry name" value="TY1 ENHANCER ACTIVATOR"/>
    <property type="match status" value="1"/>
</dbReference>
<evidence type="ECO:0000256" key="5">
    <source>
        <dbReference type="ARBA" id="ARBA00023125"/>
    </source>
</evidence>
<proteinExistence type="predicted"/>
<keyword evidence="2" id="KW-0479">Metal-binding</keyword>
<sequence length="407" mass="44831">MFATISYNTSDPDEEIRVVPASSQYFGGRRLARLACTECRAKKVKCTGEKTGCQKCRTNGVQCVYPAMSERGAHARRRATMSNSITSNRSGCTSGKKDEENHTSPRDIDTQPPTSVENDGSPSVSSLDMEMDISNALFSPTLPMPSPGYDSLLPYSLPYFDLNSKDLPLDLYDVGDDFGIDLDQLRSPATQPFSDLNIATPPSTASLLSTSSGSVTPHIGQTSPLASSSVAQKILFDIQKTLGDDQPCSCSQSAIHTLEELELKDYNDADLSMDVVLNNQKMFLAQFGSWLDCERCPTPMATSMLLALIIERLSLHLEKGVAQYIREMQQGTSESWTSYPGPGIVGEYQIETRDEWAQVIRVLLLVRCKELSGAVTRLKKRAMLDTMLSGTERRTRKIMSELSSWEG</sequence>
<dbReference type="CDD" id="cd00067">
    <property type="entry name" value="GAL4"/>
    <property type="match status" value="1"/>
</dbReference>
<evidence type="ECO:0000313" key="11">
    <source>
        <dbReference type="Proteomes" id="UP000193144"/>
    </source>
</evidence>
<name>A0A1Y1YZJ6_9PLEO</name>
<accession>A0A1Y1YZJ6</accession>
<evidence type="ECO:0000259" key="9">
    <source>
        <dbReference type="PROSITE" id="PS50048"/>
    </source>
</evidence>
<keyword evidence="4" id="KW-0805">Transcription regulation</keyword>
<evidence type="ECO:0000256" key="2">
    <source>
        <dbReference type="ARBA" id="ARBA00022723"/>
    </source>
</evidence>
<dbReference type="EMBL" id="MCFA01000146">
    <property type="protein sequence ID" value="ORY03470.1"/>
    <property type="molecule type" value="Genomic_DNA"/>
</dbReference>
<dbReference type="SMART" id="SM00066">
    <property type="entry name" value="GAL4"/>
    <property type="match status" value="1"/>
</dbReference>
<dbReference type="GO" id="GO:0005634">
    <property type="term" value="C:nucleus"/>
    <property type="evidence" value="ECO:0007669"/>
    <property type="project" value="UniProtKB-SubCell"/>
</dbReference>
<evidence type="ECO:0000256" key="7">
    <source>
        <dbReference type="ARBA" id="ARBA00023242"/>
    </source>
</evidence>
<evidence type="ECO:0000256" key="4">
    <source>
        <dbReference type="ARBA" id="ARBA00023015"/>
    </source>
</evidence>
<reference evidence="10 11" key="1">
    <citation type="submission" date="2016-07" db="EMBL/GenBank/DDBJ databases">
        <title>Pervasive Adenine N6-methylation of Active Genes in Fungi.</title>
        <authorList>
            <consortium name="DOE Joint Genome Institute"/>
            <person name="Mondo S.J."/>
            <person name="Dannebaum R.O."/>
            <person name="Kuo R.C."/>
            <person name="Labutti K."/>
            <person name="Haridas S."/>
            <person name="Kuo A."/>
            <person name="Salamov A."/>
            <person name="Ahrendt S.R."/>
            <person name="Lipzen A."/>
            <person name="Sullivan W."/>
            <person name="Andreopoulos W.B."/>
            <person name="Clum A."/>
            <person name="Lindquist E."/>
            <person name="Daum C."/>
            <person name="Ramamoorthy G.K."/>
            <person name="Gryganskyi A."/>
            <person name="Culley D."/>
            <person name="Magnuson J.K."/>
            <person name="James T.Y."/>
            <person name="O'Malley M.A."/>
            <person name="Stajich J.E."/>
            <person name="Spatafora J.W."/>
            <person name="Visel A."/>
            <person name="Grigoriev I.V."/>
        </authorList>
    </citation>
    <scope>NUCLEOTIDE SEQUENCE [LARGE SCALE GENOMIC DNA]</scope>
    <source>
        <strain evidence="10 11">CBS 115471</strain>
    </source>
</reference>
<evidence type="ECO:0000256" key="6">
    <source>
        <dbReference type="ARBA" id="ARBA00023163"/>
    </source>
</evidence>
<keyword evidence="5" id="KW-0238">DNA-binding</keyword>
<feature type="compositionally biased region" description="Basic and acidic residues" evidence="8">
    <location>
        <begin position="95"/>
        <end position="109"/>
    </location>
</feature>
<dbReference type="InterPro" id="IPR001138">
    <property type="entry name" value="Zn2Cys6_DnaBD"/>
</dbReference>
<evidence type="ECO:0000256" key="8">
    <source>
        <dbReference type="SAM" id="MobiDB-lite"/>
    </source>
</evidence>
<dbReference type="GO" id="GO:0000981">
    <property type="term" value="F:DNA-binding transcription factor activity, RNA polymerase II-specific"/>
    <property type="evidence" value="ECO:0007669"/>
    <property type="project" value="InterPro"/>
</dbReference>
<evidence type="ECO:0000313" key="10">
    <source>
        <dbReference type="EMBL" id="ORY03470.1"/>
    </source>
</evidence>
<keyword evidence="11" id="KW-1185">Reference proteome</keyword>
<organism evidence="10 11">
    <name type="scientific">Clohesyomyces aquaticus</name>
    <dbReference type="NCBI Taxonomy" id="1231657"/>
    <lineage>
        <taxon>Eukaryota</taxon>
        <taxon>Fungi</taxon>
        <taxon>Dikarya</taxon>
        <taxon>Ascomycota</taxon>
        <taxon>Pezizomycotina</taxon>
        <taxon>Dothideomycetes</taxon>
        <taxon>Pleosporomycetidae</taxon>
        <taxon>Pleosporales</taxon>
        <taxon>Lindgomycetaceae</taxon>
        <taxon>Clohesyomyces</taxon>
    </lineage>
</organism>
<dbReference type="PROSITE" id="PS50048">
    <property type="entry name" value="ZN2_CY6_FUNGAL_2"/>
    <property type="match status" value="1"/>
</dbReference>
<comment type="caution">
    <text evidence="10">The sequence shown here is derived from an EMBL/GenBank/DDBJ whole genome shotgun (WGS) entry which is preliminary data.</text>
</comment>
<dbReference type="SUPFAM" id="SSF57701">
    <property type="entry name" value="Zn2/Cys6 DNA-binding domain"/>
    <property type="match status" value="1"/>
</dbReference>
<keyword evidence="3" id="KW-0862">Zinc</keyword>
<dbReference type="PROSITE" id="PS00463">
    <property type="entry name" value="ZN2_CY6_FUNGAL_1"/>
    <property type="match status" value="1"/>
</dbReference>
<dbReference type="OrthoDB" id="3790821at2759"/>
<dbReference type="PANTHER" id="PTHR31313">
    <property type="entry name" value="TY1 ENHANCER ACTIVATOR"/>
    <property type="match status" value="1"/>
</dbReference>
<evidence type="ECO:0000256" key="3">
    <source>
        <dbReference type="ARBA" id="ARBA00022833"/>
    </source>
</evidence>